<gene>
    <name evidence="1" type="ORF">UFOVP150_16</name>
</gene>
<dbReference type="EMBL" id="LR798199">
    <property type="protein sequence ID" value="CAB5155571.1"/>
    <property type="molecule type" value="Genomic_DNA"/>
</dbReference>
<dbReference type="Pfam" id="PF10934">
    <property type="entry name" value="Sheath_initiator"/>
    <property type="match status" value="1"/>
</dbReference>
<accession>A0A6J7WC81</accession>
<evidence type="ECO:0000313" key="1">
    <source>
        <dbReference type="EMBL" id="CAB5155571.1"/>
    </source>
</evidence>
<dbReference type="InterPro" id="IPR020288">
    <property type="entry name" value="Sheath_initiator"/>
</dbReference>
<reference evidence="1" key="1">
    <citation type="submission" date="2020-05" db="EMBL/GenBank/DDBJ databases">
        <authorList>
            <person name="Chiriac C."/>
            <person name="Salcher M."/>
            <person name="Ghai R."/>
            <person name="Kavagutti S V."/>
        </authorList>
    </citation>
    <scope>NUCLEOTIDE SEQUENCE</scope>
</reference>
<protein>
    <submittedName>
        <fullName evidence="1">Uncharacterized protein</fullName>
    </submittedName>
</protein>
<sequence>MTIYKTLLLDQVAWDLVLDANGNIALAGQPYSLAQDVASAVRLFLGELYYDTSKGIPYFEDVLGKLPPQQLLVGYIEKAAKTVPGVSQARCIIDSLKNDGSVTGQIQIIDENGDSSVLNF</sequence>
<proteinExistence type="predicted"/>
<name>A0A6J7WC81_9CAUD</name>
<organism evidence="1">
    <name type="scientific">uncultured Caudovirales phage</name>
    <dbReference type="NCBI Taxonomy" id="2100421"/>
    <lineage>
        <taxon>Viruses</taxon>
        <taxon>Duplodnaviria</taxon>
        <taxon>Heunggongvirae</taxon>
        <taxon>Uroviricota</taxon>
        <taxon>Caudoviricetes</taxon>
        <taxon>Peduoviridae</taxon>
        <taxon>Maltschvirus</taxon>
        <taxon>Maltschvirus maltsch</taxon>
    </lineage>
</organism>